<evidence type="ECO:0000313" key="3">
    <source>
        <dbReference type="Proteomes" id="UP001171606"/>
    </source>
</evidence>
<dbReference type="Proteomes" id="UP001171606">
    <property type="component" value="Unassembled WGS sequence"/>
</dbReference>
<proteinExistence type="predicted"/>
<keyword evidence="3" id="KW-1185">Reference proteome</keyword>
<evidence type="ECO:0000313" key="2">
    <source>
        <dbReference type="EMBL" id="MDN7932263.1"/>
    </source>
</evidence>
<feature type="region of interest" description="Disordered" evidence="1">
    <location>
        <begin position="718"/>
        <end position="749"/>
    </location>
</feature>
<accession>A0ABT8PAX4</accession>
<comment type="caution">
    <text evidence="2">The sequence shown here is derived from an EMBL/GenBank/DDBJ whole genome shotgun (WGS) entry which is preliminary data.</text>
</comment>
<dbReference type="PANTHER" id="PTHR33840:SF1">
    <property type="entry name" value="TLE1 PHOSPHOLIPASE DOMAIN-CONTAINING PROTEIN"/>
    <property type="match status" value="1"/>
</dbReference>
<reference evidence="2" key="1">
    <citation type="submission" date="2023-07" db="EMBL/GenBank/DDBJ databases">
        <title>A collection of bacterial strains from the Burkholderia cepacia Research Laboratory and Repository.</title>
        <authorList>
            <person name="Lipuma J."/>
            <person name="Spilker T."/>
            <person name="Caverly L."/>
        </authorList>
    </citation>
    <scope>NUCLEOTIDE SEQUENCE</scope>
    <source>
        <strain evidence="2">AU42020</strain>
    </source>
</reference>
<dbReference type="EMBL" id="JAUJSQ010000004">
    <property type="protein sequence ID" value="MDN7932263.1"/>
    <property type="molecule type" value="Genomic_DNA"/>
</dbReference>
<feature type="compositionally biased region" description="Basic and acidic residues" evidence="1">
    <location>
        <begin position="718"/>
        <end position="734"/>
    </location>
</feature>
<dbReference type="RefSeq" id="WP_301755448.1">
    <property type="nucleotide sequence ID" value="NZ_JAUJSQ010000004.1"/>
</dbReference>
<organism evidence="2 3">
    <name type="scientific">Burkholderia metallica</name>
    <dbReference type="NCBI Taxonomy" id="488729"/>
    <lineage>
        <taxon>Bacteria</taxon>
        <taxon>Pseudomonadati</taxon>
        <taxon>Pseudomonadota</taxon>
        <taxon>Betaproteobacteria</taxon>
        <taxon>Burkholderiales</taxon>
        <taxon>Burkholderiaceae</taxon>
        <taxon>Burkholderia</taxon>
        <taxon>Burkholderia cepacia complex</taxon>
    </lineage>
</organism>
<evidence type="ECO:0000256" key="1">
    <source>
        <dbReference type="SAM" id="MobiDB-lite"/>
    </source>
</evidence>
<gene>
    <name evidence="2" type="ORF">QZM52_13325</name>
</gene>
<dbReference type="PANTHER" id="PTHR33840">
    <property type="match status" value="1"/>
</dbReference>
<sequence>MGNKINKAAVGPDDRTPANVRAAIGENQKAYPHDRCIPCGAVIHIGFFFDGFGRHRDHDAKHTSRYSNICRLWEAHRDNDDPRREQGSNQFWYPLYYSGLGTELNKEAREGQVVSAIFKLGKQGAEAAASIGVNVGESVTGLKRLPTNPKDTITEGFKKGLKEFSFRPVVQSFKDLVDSVESAPRNIGRVLQLQRDNRWVRRGRAATRAILYDAKKNLPSIAQSAAKSVFFGVAIDSIPWFRDNRAVARVFGTGVEDRMAAAMTQFEKSIDDVKQKMPKVQRIQISIFGADRGCVIARALANELTQKYKRPSDTKLAYTDPKDPNQTAIPIEIKFLGLLDAVSSVMEENKLLGIVPILGLLKQNYGDRDLAVPASVQRCVHFAAAHELRFYQRLDSLENTRGLQYLYPGTSEDITGGAPPGTLGARAELQRVVLRDMLNEAVSHGVVLDTMEDLFKFKGETFTKFTLAKPISDGKSTYKIGELIDAYRQIVPYVARLNFLEHMQVFLRWMAVRYQSPAFRATVTSGFDDLAARHRVLLKERNDAEAAYLALRNQRPAADRETLGRAYARWHNAVLPEMNAGRDAGIEQKRPSVGVWDRIQSESEELMQRESRQAGLQKSADLVREMAQDGSLPWDADPEFSASMIEAWMMTPEQEALIQAWKMGLSGKNPLPPKVMALFDLLVHDTMLTSWHDHVLSSNLYFQTRAIDTFGASDYVDEDKTRKREEQHGERVRQVSEAMKPAARLPGRL</sequence>
<name>A0ABT8PAX4_9BURK</name>
<protein>
    <submittedName>
        <fullName evidence="2">DUF2235 domain-containing protein</fullName>
    </submittedName>
</protein>